<dbReference type="EMBL" id="CP012109">
    <property type="protein sequence ID" value="AKQ67091.1"/>
    <property type="molecule type" value="Genomic_DNA"/>
</dbReference>
<evidence type="ECO:0000259" key="5">
    <source>
        <dbReference type="Pfam" id="PF01258"/>
    </source>
</evidence>
<dbReference type="Pfam" id="PF01258">
    <property type="entry name" value="zf-dskA_traR"/>
    <property type="match status" value="1"/>
</dbReference>
<feature type="zinc finger region" description="dksA C4-type" evidence="4">
    <location>
        <begin position="88"/>
        <end position="112"/>
    </location>
</feature>
<evidence type="ECO:0000313" key="6">
    <source>
        <dbReference type="EMBL" id="AKQ67091.1"/>
    </source>
</evidence>
<dbReference type="OrthoDB" id="9803742at2"/>
<keyword evidence="1" id="KW-0479">Metal-binding</keyword>
<evidence type="ECO:0000256" key="2">
    <source>
        <dbReference type="ARBA" id="ARBA00022771"/>
    </source>
</evidence>
<dbReference type="eggNOG" id="COG1734">
    <property type="taxonomic scope" value="Bacteria"/>
</dbReference>
<keyword evidence="2" id="KW-0863">Zinc-finger</keyword>
<dbReference type="InterPro" id="IPR037187">
    <property type="entry name" value="DnaK_N"/>
</dbReference>
<evidence type="ECO:0000256" key="4">
    <source>
        <dbReference type="PROSITE-ProRule" id="PRU00510"/>
    </source>
</evidence>
<keyword evidence="3" id="KW-0862">Zinc</keyword>
<reference evidence="6 7" key="1">
    <citation type="journal article" date="2016" name="PLoS ONE">
        <title>Complete Genome Sequence and Comparative Genomics of a Novel Myxobacterium Myxococcus hansupus.</title>
        <authorList>
            <person name="Sharma G."/>
            <person name="Narwani T."/>
            <person name="Subramanian S."/>
        </authorList>
    </citation>
    <scope>NUCLEOTIDE SEQUENCE [LARGE SCALE GENOMIC DNA]</scope>
    <source>
        <strain evidence="7">mixupus</strain>
    </source>
</reference>
<dbReference type="STRING" id="1297742.A176_004003"/>
<name>A0A0H4WUG9_9BACT</name>
<dbReference type="SUPFAM" id="SSF109635">
    <property type="entry name" value="DnaK suppressor protein DksA, alpha-hairpin domain"/>
    <property type="match status" value="1"/>
</dbReference>
<evidence type="ECO:0000313" key="7">
    <source>
        <dbReference type="Proteomes" id="UP000009026"/>
    </source>
</evidence>
<proteinExistence type="predicted"/>
<evidence type="ECO:0000256" key="1">
    <source>
        <dbReference type="ARBA" id="ARBA00022723"/>
    </source>
</evidence>
<dbReference type="KEGG" id="mym:A176_004003"/>
<dbReference type="PANTHER" id="PTHR33823">
    <property type="entry name" value="RNA POLYMERASE-BINDING TRANSCRIPTION FACTOR DKSA-RELATED"/>
    <property type="match status" value="1"/>
</dbReference>
<feature type="domain" description="Zinc finger DksA/TraR C4-type" evidence="5">
    <location>
        <begin position="85"/>
        <end position="109"/>
    </location>
</feature>
<dbReference type="AlphaFoldDB" id="A0A0H4WUG9"/>
<accession>A0A0H4WUG9</accession>
<dbReference type="SUPFAM" id="SSF57716">
    <property type="entry name" value="Glucocorticoid receptor-like (DNA-binding domain)"/>
    <property type="match status" value="1"/>
</dbReference>
<dbReference type="PROSITE" id="PS51128">
    <property type="entry name" value="ZF_DKSA_2"/>
    <property type="match status" value="1"/>
</dbReference>
<gene>
    <name evidence="6" type="ORF">A176_004003</name>
</gene>
<evidence type="ECO:0000256" key="3">
    <source>
        <dbReference type="ARBA" id="ARBA00022833"/>
    </source>
</evidence>
<organism evidence="6 7">
    <name type="scientific">Pseudomyxococcus hansupus</name>
    <dbReference type="NCBI Taxonomy" id="1297742"/>
    <lineage>
        <taxon>Bacteria</taxon>
        <taxon>Pseudomonadati</taxon>
        <taxon>Myxococcota</taxon>
        <taxon>Myxococcia</taxon>
        <taxon>Myxococcales</taxon>
        <taxon>Cystobacterineae</taxon>
        <taxon>Myxococcaceae</taxon>
        <taxon>Pseudomyxococcus</taxon>
    </lineage>
</organism>
<sequence>MATRRIQDLNRIRELLQRRRREILSANEGAHRELTALKNQERDPEYEENAQSELADYTLSSLMEAQRREIMLIDAALRRMEMNVFGECVDCGFEIPIERLEALPFAIRCEEDASIHELETRGGPMASPSL</sequence>
<dbReference type="Proteomes" id="UP000009026">
    <property type="component" value="Chromosome"/>
</dbReference>
<dbReference type="GO" id="GO:0008270">
    <property type="term" value="F:zinc ion binding"/>
    <property type="evidence" value="ECO:0007669"/>
    <property type="project" value="UniProtKB-KW"/>
</dbReference>
<keyword evidence="7" id="KW-1185">Reference proteome</keyword>
<dbReference type="InterPro" id="IPR000962">
    <property type="entry name" value="Znf_DskA_TraR"/>
</dbReference>
<dbReference type="Gene3D" id="1.20.120.910">
    <property type="entry name" value="DksA, coiled-coil domain"/>
    <property type="match status" value="1"/>
</dbReference>
<dbReference type="PATRIC" id="fig|1297742.4.peg.4046"/>
<dbReference type="RefSeq" id="WP_002639756.1">
    <property type="nucleotide sequence ID" value="NZ_CP012109.1"/>
</dbReference>
<dbReference type="PANTHER" id="PTHR33823:SF4">
    <property type="entry name" value="GENERAL STRESS PROTEIN 16O"/>
    <property type="match status" value="1"/>
</dbReference>
<protein>
    <submittedName>
        <fullName evidence="6">C4-type zinc finger protein, DksA/TraR family</fullName>
    </submittedName>
</protein>